<evidence type="ECO:0000313" key="2">
    <source>
        <dbReference type="Proteomes" id="UP000045285"/>
    </source>
</evidence>
<organism evidence="1 2">
    <name type="scientific">Mesorhizobium plurifarium</name>
    <dbReference type="NCBI Taxonomy" id="69974"/>
    <lineage>
        <taxon>Bacteria</taxon>
        <taxon>Pseudomonadati</taxon>
        <taxon>Pseudomonadota</taxon>
        <taxon>Alphaproteobacteria</taxon>
        <taxon>Hyphomicrobiales</taxon>
        <taxon>Phyllobacteriaceae</taxon>
        <taxon>Mesorhizobium</taxon>
    </lineage>
</organism>
<dbReference type="EMBL" id="CCMZ01000056">
    <property type="protein sequence ID" value="CDX26762.1"/>
    <property type="molecule type" value="Genomic_DNA"/>
</dbReference>
<reference evidence="2" key="1">
    <citation type="submission" date="2014-08" db="EMBL/GenBank/DDBJ databases">
        <authorList>
            <person name="Moulin L."/>
        </authorList>
    </citation>
    <scope>NUCLEOTIDE SEQUENCE [LARGE SCALE GENOMIC DNA]</scope>
</reference>
<evidence type="ECO:0008006" key="3">
    <source>
        <dbReference type="Google" id="ProtNLM"/>
    </source>
</evidence>
<dbReference type="Proteomes" id="UP000045285">
    <property type="component" value="Unassembled WGS sequence"/>
</dbReference>
<dbReference type="AlphaFoldDB" id="A0A090G6Z7"/>
<gene>
    <name evidence="1" type="ORF">MPL3356_60541</name>
</gene>
<keyword evidence="2" id="KW-1185">Reference proteome</keyword>
<evidence type="ECO:0000313" key="1">
    <source>
        <dbReference type="EMBL" id="CDX26762.1"/>
    </source>
</evidence>
<accession>A0A090G6Z7</accession>
<dbReference type="Gene3D" id="1.10.30.50">
    <property type="match status" value="1"/>
</dbReference>
<sequence>MAGGGLMVKSTLPPRFKFSSAPRFKAIEVKTNTGRHRISPRKRGYDARWDRLAMAFRRANPYCRFCEQEGRDGLADVTDHILPAHEYPDLRYVWSNFQSLCSFHHDNLKQKLEHYARKNGLLDKLAEWSADPDSRPVHLRPIPK</sequence>
<proteinExistence type="predicted"/>
<protein>
    <recommendedName>
        <fullName evidence="3">HNH nuclease domain-containing protein</fullName>
    </recommendedName>
</protein>
<name>A0A090G6Z7_MESPL</name>